<evidence type="ECO:0000256" key="6">
    <source>
        <dbReference type="ARBA" id="ARBA00022989"/>
    </source>
</evidence>
<dbReference type="Pfam" id="PF00361">
    <property type="entry name" value="Proton_antipo_M"/>
    <property type="match status" value="1"/>
</dbReference>
<keyword evidence="2" id="KW-0813">Transport</keyword>
<dbReference type="InterPro" id="IPR001750">
    <property type="entry name" value="ND/Mrp_TM"/>
</dbReference>
<comment type="caution">
    <text evidence="15">The sequence shown here is derived from an EMBL/GenBank/DDBJ whole genome shotgun (WGS) entry which is preliminary data.</text>
</comment>
<feature type="transmembrane region" description="Helical" evidence="10">
    <location>
        <begin position="107"/>
        <end position="124"/>
    </location>
</feature>
<evidence type="ECO:0000256" key="1">
    <source>
        <dbReference type="ARBA" id="ARBA00004651"/>
    </source>
</evidence>
<feature type="domain" description="MrpA C-terminal/MbhE" evidence="14">
    <location>
        <begin position="681"/>
        <end position="760"/>
    </location>
</feature>
<accession>A0ABY1IM37</accession>
<evidence type="ECO:0000259" key="14">
    <source>
        <dbReference type="Pfam" id="PF20501"/>
    </source>
</evidence>
<comment type="subcellular location">
    <subcellularLocation>
        <location evidence="1">Cell membrane</location>
        <topology evidence="1">Multi-pass membrane protein</topology>
    </subcellularLocation>
    <subcellularLocation>
        <location evidence="9">Membrane</location>
        <topology evidence="9">Multi-pass membrane protein</topology>
    </subcellularLocation>
</comment>
<feature type="transmembrane region" description="Helical" evidence="10">
    <location>
        <begin position="686"/>
        <end position="707"/>
    </location>
</feature>
<evidence type="ECO:0000256" key="2">
    <source>
        <dbReference type="ARBA" id="ARBA00022448"/>
    </source>
</evidence>
<evidence type="ECO:0000259" key="12">
    <source>
        <dbReference type="Pfam" id="PF00662"/>
    </source>
</evidence>
<feature type="transmembrane region" description="Helical" evidence="10">
    <location>
        <begin position="620"/>
        <end position="640"/>
    </location>
</feature>
<dbReference type="Proteomes" id="UP000184290">
    <property type="component" value="Unassembled WGS sequence"/>
</dbReference>
<keyword evidence="6 10" id="KW-1133">Transmembrane helix</keyword>
<keyword evidence="8 10" id="KW-0472">Membrane</keyword>
<feature type="transmembrane region" description="Helical" evidence="10">
    <location>
        <begin position="130"/>
        <end position="147"/>
    </location>
</feature>
<feature type="transmembrane region" description="Helical" evidence="10">
    <location>
        <begin position="159"/>
        <end position="181"/>
    </location>
</feature>
<feature type="transmembrane region" description="Helical" evidence="10">
    <location>
        <begin position="201"/>
        <end position="219"/>
    </location>
</feature>
<organism evidence="15 16">
    <name type="scientific">Aureimonas altamirensis DSM 21988</name>
    <dbReference type="NCBI Taxonomy" id="1121026"/>
    <lineage>
        <taxon>Bacteria</taxon>
        <taxon>Pseudomonadati</taxon>
        <taxon>Pseudomonadota</taxon>
        <taxon>Alphaproteobacteria</taxon>
        <taxon>Hyphomicrobiales</taxon>
        <taxon>Aurantimonadaceae</taxon>
        <taxon>Aureimonas</taxon>
    </lineage>
</organism>
<feature type="domain" description="NADH:quinone oxidoreductase/Mrp antiporter transmembrane" evidence="11">
    <location>
        <begin position="126"/>
        <end position="412"/>
    </location>
</feature>
<dbReference type="RefSeq" id="WP_073469273.1">
    <property type="nucleotide sequence ID" value="NZ_FQZC01000003.1"/>
</dbReference>
<dbReference type="InterPro" id="IPR001516">
    <property type="entry name" value="Proton_antipo_N"/>
</dbReference>
<dbReference type="Pfam" id="PF13244">
    <property type="entry name" value="MbhD"/>
    <property type="match status" value="1"/>
</dbReference>
<keyword evidence="16" id="KW-1185">Reference proteome</keyword>
<feature type="domain" description="MrpA C-terminal/MbhD" evidence="13">
    <location>
        <begin position="605"/>
        <end position="669"/>
    </location>
</feature>
<evidence type="ECO:0000256" key="4">
    <source>
        <dbReference type="ARBA" id="ARBA00022475"/>
    </source>
</evidence>
<evidence type="ECO:0000313" key="15">
    <source>
        <dbReference type="EMBL" id="SHJ42353.1"/>
    </source>
</evidence>
<dbReference type="InterPro" id="IPR046806">
    <property type="entry name" value="MrpA_C/MbhE"/>
</dbReference>
<dbReference type="InterPro" id="IPR050616">
    <property type="entry name" value="CPA3_Na-H_Antiporter_A"/>
</dbReference>
<keyword evidence="5 9" id="KW-0812">Transmembrane</keyword>
<feature type="transmembrane region" description="Helical" evidence="10">
    <location>
        <begin position="297"/>
        <end position="317"/>
    </location>
</feature>
<feature type="transmembrane region" description="Helical" evidence="10">
    <location>
        <begin position="402"/>
        <end position="427"/>
    </location>
</feature>
<feature type="domain" description="NADH-Ubiquinone oxidoreductase (complex I) chain 5 N-terminal" evidence="12">
    <location>
        <begin position="63"/>
        <end position="103"/>
    </location>
</feature>
<dbReference type="PANTHER" id="PTHR43373:SF1">
    <property type="entry name" value="NA(+)_H(+) ANTIPORTER SUBUNIT A"/>
    <property type="match status" value="1"/>
</dbReference>
<dbReference type="PRINTS" id="PR01434">
    <property type="entry name" value="NADHDHGNASE5"/>
</dbReference>
<evidence type="ECO:0000256" key="7">
    <source>
        <dbReference type="ARBA" id="ARBA00023065"/>
    </source>
</evidence>
<evidence type="ECO:0000259" key="11">
    <source>
        <dbReference type="Pfam" id="PF00361"/>
    </source>
</evidence>
<feature type="transmembrane region" description="Helical" evidence="10">
    <location>
        <begin position="270"/>
        <end position="290"/>
    </location>
</feature>
<name>A0ABY1IM37_9HYPH</name>
<feature type="transmembrane region" description="Helical" evidence="10">
    <location>
        <begin position="74"/>
        <end position="95"/>
    </location>
</feature>
<feature type="transmembrane region" description="Helical" evidence="10">
    <location>
        <begin position="490"/>
        <end position="516"/>
    </location>
</feature>
<evidence type="ECO:0000256" key="5">
    <source>
        <dbReference type="ARBA" id="ARBA00022692"/>
    </source>
</evidence>
<evidence type="ECO:0000256" key="8">
    <source>
        <dbReference type="ARBA" id="ARBA00023136"/>
    </source>
</evidence>
<evidence type="ECO:0000256" key="10">
    <source>
        <dbReference type="SAM" id="Phobius"/>
    </source>
</evidence>
<evidence type="ECO:0000256" key="3">
    <source>
        <dbReference type="ARBA" id="ARBA00022449"/>
    </source>
</evidence>
<feature type="transmembrane region" description="Helical" evidence="10">
    <location>
        <begin position="448"/>
        <end position="470"/>
    </location>
</feature>
<dbReference type="InterPro" id="IPR042106">
    <property type="entry name" value="Nuo/plastoQ_OxRdtase_6_NuoJ"/>
</dbReference>
<proteinExistence type="predicted"/>
<dbReference type="EMBL" id="FQZC01000003">
    <property type="protein sequence ID" value="SHJ42353.1"/>
    <property type="molecule type" value="Genomic_DNA"/>
</dbReference>
<keyword evidence="4" id="KW-1003">Cell membrane</keyword>
<evidence type="ECO:0000259" key="13">
    <source>
        <dbReference type="Pfam" id="PF13244"/>
    </source>
</evidence>
<evidence type="ECO:0000256" key="9">
    <source>
        <dbReference type="RuleBase" id="RU000320"/>
    </source>
</evidence>
<protein>
    <submittedName>
        <fullName evidence="15">Multicomponent Na+:H+ antiporter subunit A</fullName>
    </submittedName>
</protein>
<keyword evidence="3" id="KW-0050">Antiport</keyword>
<feature type="transmembrane region" description="Helical" evidence="10">
    <location>
        <begin position="323"/>
        <end position="347"/>
    </location>
</feature>
<gene>
    <name evidence="15" type="ORF">SAMN02745911_2431</name>
</gene>
<dbReference type="PANTHER" id="PTHR43373">
    <property type="entry name" value="NA(+)/H(+) ANTIPORTER SUBUNIT"/>
    <property type="match status" value="1"/>
</dbReference>
<feature type="transmembrane region" description="Helical" evidence="10">
    <location>
        <begin position="367"/>
        <end position="390"/>
    </location>
</feature>
<feature type="transmembrane region" description="Helical" evidence="10">
    <location>
        <begin position="646"/>
        <end position="666"/>
    </location>
</feature>
<dbReference type="Gene3D" id="1.20.120.1200">
    <property type="entry name" value="NADH-ubiquinone/plastoquinone oxidoreductase chain 6, subunit NuoJ"/>
    <property type="match status" value="1"/>
</dbReference>
<evidence type="ECO:0000313" key="16">
    <source>
        <dbReference type="Proteomes" id="UP000184290"/>
    </source>
</evidence>
<dbReference type="Pfam" id="PF20501">
    <property type="entry name" value="MbhE"/>
    <property type="match status" value="1"/>
</dbReference>
<keyword evidence="7" id="KW-0406">Ion transport</keyword>
<reference evidence="15 16" key="1">
    <citation type="submission" date="2016-11" db="EMBL/GenBank/DDBJ databases">
        <authorList>
            <person name="Varghese N."/>
            <person name="Submissions S."/>
        </authorList>
    </citation>
    <scope>NUCLEOTIDE SEQUENCE [LARGE SCALE GENOMIC DNA]</scope>
    <source>
        <strain evidence="15 16">DSM 21988</strain>
    </source>
</reference>
<feature type="transmembrane region" description="Helical" evidence="10">
    <location>
        <begin position="564"/>
        <end position="584"/>
    </location>
</feature>
<feature type="transmembrane region" description="Helical" evidence="10">
    <location>
        <begin position="741"/>
        <end position="759"/>
    </location>
</feature>
<sequence length="771" mass="80334">MAISLFLLFVVSGASFWLLRLVSARLGAVAALVPFALFVWYGAYLPGIGSDFEVTQTIAWVPALNVDLAFRLDGFSLLFTLLVTGIGTLVVLYANAYFADAPAPRRAGFIALILMFMGAMLGTVWSDNLIGLYVFWELTSLFSYFIIGFDSSKKDARKAALQSLIVTAGGGLALFGGILLIGLELDTWSLSEIAVRGPELAASPLAPAILALVLIGAFTKSAQFPFHFWLPNAMAAPTPASAFLHSATMVKLGVYLLARLDAPLSSMPAFGPLLVAFGGLTLLIAGLRALMQGGFKAILAQSTVGSLGLLVLLIGLGGEAASVAVVTFIIAHALYKAALFFCAGTAIHATHQPDVLAMHRLGKGLPLTATACVLAALAMAGLPPLFAFIAKETIFEAMLDDGASAMLLAAVVVGNAAFVMIGMTAALRPFFMGSGAPSKIHHAESPGLVAGPLVLGLGGVLLGLFPGIAMPLTNAAATAITGAPVDFPLYVWHGFTPMLMLSLAVVGLGAVLFFAWPLALRTIGRSHLLATLLGDAGYNRVFNGTLALAGACTRFLQNGDQHRYTATVISTVLAVAAGAIALKAPALQLDLSLDGFRLAPAAVLVLMVAGGIVAAKVRSLMASVVSMGMIGFGSALIFLMNGAPDLALTQFSVEVLVVLILTALLLRMPARTAASRTIAERRLDAVLSIAFAGLVFTGLVAMTGAPLDTTLSEFYGRTSYVEAYGRNVVNVILVDFRALDTMGEIAVIGFAAIGVWGMLRVRATRSGKRPT</sequence>
<dbReference type="InterPro" id="IPR025383">
    <property type="entry name" value="MrpA_C/MbhD"/>
</dbReference>
<dbReference type="Pfam" id="PF00662">
    <property type="entry name" value="Proton_antipo_N"/>
    <property type="match status" value="1"/>
</dbReference>
<feature type="transmembrane region" description="Helical" evidence="10">
    <location>
        <begin position="596"/>
        <end position="615"/>
    </location>
</feature>